<sequence length="404" mass="44682">MNSEESLSQDEVIKVAAELLMSRYGGEPDMTAVEDLGGSGHALVLRVRISPSAFLPQRSVVIKYSPVTGHAIDDAALLREVVAYQFTTSLSEDVRPGPVLLAHDLDRRILVLSDLGEGDTLADTLMSAKDEERLKVVRSLGTALGQMHSGTAGREQDYDRLLHRLLRQYPDYAEHQALRDESLQRSILIGRDILREAGLEAPEHFVRLAEHATSTLRSGSNRAFTPFDLSPDNIVISQRVFFLDYEWAGFRNVGFDVACVIAGFPQFLFSRPISNEEADAFINAWVRQVVEVWPRFGDSDYLHELIVASLIGWALSSVTTMYAGGIEGVVALARGEAEINHDSQHSLLRPGDSGHFEPEELLIRRDLYETFEALARYAGQCGSAVCTPVAEFGTTVAQRLHDKS</sequence>
<accession>A0A1L7CM73</accession>
<dbReference type="Proteomes" id="UP000315353">
    <property type="component" value="Unassembled WGS sequence"/>
</dbReference>
<evidence type="ECO:0000313" key="1">
    <source>
        <dbReference type="EMBL" id="APT86942.1"/>
    </source>
</evidence>
<evidence type="ECO:0000313" key="3">
    <source>
        <dbReference type="Proteomes" id="UP000185479"/>
    </source>
</evidence>
<reference evidence="1 3" key="1">
    <citation type="submission" date="2014-08" db="EMBL/GenBank/DDBJ databases">
        <title>Complete genome sequence of Corynebacterium flavescens OJ8(T)(=DSM 20296(T)), isolated from cheese.</title>
        <authorList>
            <person name="Ruckert C."/>
            <person name="Albersmeier A."/>
            <person name="Winkler A."/>
            <person name="Kalinowski J."/>
        </authorList>
    </citation>
    <scope>NUCLEOTIDE SEQUENCE [LARGE SCALE GENOMIC DNA]</scope>
    <source>
        <strain evidence="1 3">OJ8</strain>
    </source>
</reference>
<dbReference type="EMBL" id="BJNB01000002">
    <property type="protein sequence ID" value="GEB96760.1"/>
    <property type="molecule type" value="Genomic_DNA"/>
</dbReference>
<evidence type="ECO:0000313" key="2">
    <source>
        <dbReference type="EMBL" id="GEB96760.1"/>
    </source>
</evidence>
<keyword evidence="3" id="KW-1185">Reference proteome</keyword>
<dbReference type="SUPFAM" id="SSF56112">
    <property type="entry name" value="Protein kinase-like (PK-like)"/>
    <property type="match status" value="1"/>
</dbReference>
<reference evidence="2 4" key="2">
    <citation type="submission" date="2019-06" db="EMBL/GenBank/DDBJ databases">
        <title>Whole genome shotgun sequence of Corynebacterium flavescens NBRC 14136.</title>
        <authorList>
            <person name="Hosoyama A."/>
            <person name="Uohara A."/>
            <person name="Ohji S."/>
            <person name="Ichikawa N."/>
        </authorList>
    </citation>
    <scope>NUCLEOTIDE SEQUENCE [LARGE SCALE GENOMIC DNA]</scope>
    <source>
        <strain evidence="2 4">NBRC 14136</strain>
    </source>
</reference>
<gene>
    <name evidence="2" type="ORF">CFL01nite_02550</name>
    <name evidence="1" type="ORF">CFLV_06860</name>
</gene>
<name>A0A1L7CM73_CORFL</name>
<keyword evidence="1" id="KW-0808">Transferase</keyword>
<dbReference type="AlphaFoldDB" id="A0A1L7CM73"/>
<evidence type="ECO:0000313" key="4">
    <source>
        <dbReference type="Proteomes" id="UP000315353"/>
    </source>
</evidence>
<dbReference type="EMBL" id="CP009246">
    <property type="protein sequence ID" value="APT86942.1"/>
    <property type="molecule type" value="Genomic_DNA"/>
</dbReference>
<dbReference type="Proteomes" id="UP000185479">
    <property type="component" value="Chromosome"/>
</dbReference>
<proteinExistence type="predicted"/>
<dbReference type="STRING" id="28028.CFLV_06860"/>
<dbReference type="Gene3D" id="3.90.1200.10">
    <property type="match status" value="1"/>
</dbReference>
<dbReference type="InterPro" id="IPR011009">
    <property type="entry name" value="Kinase-like_dom_sf"/>
</dbReference>
<dbReference type="KEGG" id="cfc:CFLV_06860"/>
<organism evidence="1 3">
    <name type="scientific">Corynebacterium flavescens</name>
    <dbReference type="NCBI Taxonomy" id="28028"/>
    <lineage>
        <taxon>Bacteria</taxon>
        <taxon>Bacillati</taxon>
        <taxon>Actinomycetota</taxon>
        <taxon>Actinomycetes</taxon>
        <taxon>Mycobacteriales</taxon>
        <taxon>Corynebacteriaceae</taxon>
        <taxon>Corynebacterium</taxon>
    </lineage>
</organism>
<dbReference type="GO" id="GO:0016740">
    <property type="term" value="F:transferase activity"/>
    <property type="evidence" value="ECO:0007669"/>
    <property type="project" value="UniProtKB-KW"/>
</dbReference>
<protein>
    <submittedName>
        <fullName evidence="1">Phosphotransferase</fullName>
    </submittedName>
</protein>